<feature type="transmembrane region" description="Helical" evidence="2">
    <location>
        <begin position="35"/>
        <end position="59"/>
    </location>
</feature>
<evidence type="ECO:0000256" key="2">
    <source>
        <dbReference type="SAM" id="Phobius"/>
    </source>
</evidence>
<name>A0ABW1AA29_9ACTN</name>
<keyword evidence="2" id="KW-0812">Transmembrane</keyword>
<evidence type="ECO:0000313" key="3">
    <source>
        <dbReference type="EMBL" id="MFC5751134.1"/>
    </source>
</evidence>
<dbReference type="Proteomes" id="UP001596074">
    <property type="component" value="Unassembled WGS sequence"/>
</dbReference>
<protein>
    <recommendedName>
        <fullName evidence="5">DUF4333 domain-containing protein</fullName>
    </recommendedName>
</protein>
<accession>A0ABW1AA29</accession>
<keyword evidence="4" id="KW-1185">Reference proteome</keyword>
<sequence length="209" mass="21954">MWPGSDLPMGPPPQPPTRPGAPSGKDLPPVRPGSGWYALPLALVLVPLLIFIVVFALNWQDSQAADGPSASGDARAGISVELKAGHTYFLYVRLGDPTPASCALVRDGRPDPFPLTREHSWSASDRTGYRYAATFEAPLTGSARLTCEGSGDMLMTPDDTSYGYLGLAMLACLGLGAAGGAAFVVIAVMRNSSVKRRRAAAMGPYGTPY</sequence>
<evidence type="ECO:0000256" key="1">
    <source>
        <dbReference type="SAM" id="MobiDB-lite"/>
    </source>
</evidence>
<feature type="transmembrane region" description="Helical" evidence="2">
    <location>
        <begin position="162"/>
        <end position="188"/>
    </location>
</feature>
<reference evidence="4" key="1">
    <citation type="journal article" date="2019" name="Int. J. Syst. Evol. Microbiol.">
        <title>The Global Catalogue of Microorganisms (GCM) 10K type strain sequencing project: providing services to taxonomists for standard genome sequencing and annotation.</title>
        <authorList>
            <consortium name="The Broad Institute Genomics Platform"/>
            <consortium name="The Broad Institute Genome Sequencing Center for Infectious Disease"/>
            <person name="Wu L."/>
            <person name="Ma J."/>
        </authorList>
    </citation>
    <scope>NUCLEOTIDE SEQUENCE [LARGE SCALE GENOMIC DNA]</scope>
    <source>
        <strain evidence="4">KCTC 42087</strain>
    </source>
</reference>
<feature type="compositionally biased region" description="Pro residues" evidence="1">
    <location>
        <begin position="9"/>
        <end position="19"/>
    </location>
</feature>
<feature type="region of interest" description="Disordered" evidence="1">
    <location>
        <begin position="1"/>
        <end position="28"/>
    </location>
</feature>
<evidence type="ECO:0008006" key="5">
    <source>
        <dbReference type="Google" id="ProtNLM"/>
    </source>
</evidence>
<proteinExistence type="predicted"/>
<dbReference type="RefSeq" id="WP_378287011.1">
    <property type="nucleotide sequence ID" value="NZ_JBHSON010000064.1"/>
</dbReference>
<evidence type="ECO:0000313" key="4">
    <source>
        <dbReference type="Proteomes" id="UP001596074"/>
    </source>
</evidence>
<comment type="caution">
    <text evidence="3">The sequence shown here is derived from an EMBL/GenBank/DDBJ whole genome shotgun (WGS) entry which is preliminary data.</text>
</comment>
<keyword evidence="2" id="KW-1133">Transmembrane helix</keyword>
<gene>
    <name evidence="3" type="ORF">ACFPZN_36435</name>
</gene>
<organism evidence="3 4">
    <name type="scientific">Actinomadura rugatobispora</name>
    <dbReference type="NCBI Taxonomy" id="1994"/>
    <lineage>
        <taxon>Bacteria</taxon>
        <taxon>Bacillati</taxon>
        <taxon>Actinomycetota</taxon>
        <taxon>Actinomycetes</taxon>
        <taxon>Streptosporangiales</taxon>
        <taxon>Thermomonosporaceae</taxon>
        <taxon>Actinomadura</taxon>
    </lineage>
</organism>
<dbReference type="EMBL" id="JBHSON010000064">
    <property type="protein sequence ID" value="MFC5751134.1"/>
    <property type="molecule type" value="Genomic_DNA"/>
</dbReference>
<keyword evidence="2" id="KW-0472">Membrane</keyword>